<gene>
    <name evidence="2" type="ORF">HMPREF0682_0409</name>
</gene>
<feature type="compositionally biased region" description="Basic and acidic residues" evidence="1">
    <location>
        <begin position="49"/>
        <end position="64"/>
    </location>
</feature>
<evidence type="ECO:0000256" key="1">
    <source>
        <dbReference type="SAM" id="MobiDB-lite"/>
    </source>
</evidence>
<dbReference type="GeneID" id="95360604"/>
<proteinExistence type="predicted"/>
<dbReference type="OrthoDB" id="2014935at2"/>
<dbReference type="Proteomes" id="UP000017052">
    <property type="component" value="Unassembled WGS sequence"/>
</dbReference>
<keyword evidence="3" id="KW-1185">Reference proteome</keyword>
<dbReference type="EMBL" id="ACVN02000256">
    <property type="protein sequence ID" value="ERK52482.1"/>
    <property type="molecule type" value="Genomic_DNA"/>
</dbReference>
<sequence length="136" mass="13906">MGADTVILARGLVKRFGATIALAGPDLAVGAGGAAAARDDAAPGRPGHRALDRPRRHPVGELGRRPPVVLPTAEDRAALAVAMSSDPAIDLVLGPARDLMTVDGSTAWRSGTLGSLLSGLMAVLLVARDTREDERG</sequence>
<comment type="caution">
    <text evidence="2">The sequence shown here is derived from an EMBL/GenBank/DDBJ whole genome shotgun (WGS) entry which is preliminary data.</text>
</comment>
<evidence type="ECO:0000313" key="3">
    <source>
        <dbReference type="Proteomes" id="UP000017052"/>
    </source>
</evidence>
<accession>U2RP57</accession>
<feature type="region of interest" description="Disordered" evidence="1">
    <location>
        <begin position="33"/>
        <end position="67"/>
    </location>
</feature>
<dbReference type="RefSeq" id="WP_021798326.1">
    <property type="nucleotide sequence ID" value="NZ_ACVN02000256.1"/>
</dbReference>
<protein>
    <submittedName>
        <fullName evidence="2">Uncharacterized protein</fullName>
    </submittedName>
</protein>
<reference evidence="2" key="1">
    <citation type="submission" date="2013-08" db="EMBL/GenBank/DDBJ databases">
        <authorList>
            <person name="Durkin A.S."/>
            <person name="Haft D.R."/>
            <person name="McCorrison J."/>
            <person name="Torralba M."/>
            <person name="Gillis M."/>
            <person name="Haft D.H."/>
            <person name="Methe B."/>
            <person name="Sutton G."/>
            <person name="Nelson K.E."/>
        </authorList>
    </citation>
    <scope>NUCLEOTIDE SEQUENCE [LARGE SCALE GENOMIC DNA]</scope>
    <source>
        <strain evidence="2">F0233</strain>
    </source>
</reference>
<dbReference type="AlphaFoldDB" id="U2RP57"/>
<name>U2RP57_9ACTN</name>
<evidence type="ECO:0000313" key="2">
    <source>
        <dbReference type="EMBL" id="ERK52482.1"/>
    </source>
</evidence>
<organism evidence="2 3">
    <name type="scientific">Propionibacterium acidifaciens F0233</name>
    <dbReference type="NCBI Taxonomy" id="553198"/>
    <lineage>
        <taxon>Bacteria</taxon>
        <taxon>Bacillati</taxon>
        <taxon>Actinomycetota</taxon>
        <taxon>Actinomycetes</taxon>
        <taxon>Propionibacteriales</taxon>
        <taxon>Propionibacteriaceae</taxon>
        <taxon>Propionibacterium</taxon>
    </lineage>
</organism>